<comment type="catalytic activity">
    <reaction evidence="8 10">
        <text>dITP + H2O = dIMP + diphosphate + H(+)</text>
        <dbReference type="Rhea" id="RHEA:28342"/>
        <dbReference type="ChEBI" id="CHEBI:15377"/>
        <dbReference type="ChEBI" id="CHEBI:15378"/>
        <dbReference type="ChEBI" id="CHEBI:33019"/>
        <dbReference type="ChEBI" id="CHEBI:61194"/>
        <dbReference type="ChEBI" id="CHEBI:61382"/>
        <dbReference type="EC" id="3.6.1.66"/>
    </reaction>
</comment>
<dbReference type="GO" id="GO:0009146">
    <property type="term" value="P:purine nucleoside triphosphate catabolic process"/>
    <property type="evidence" value="ECO:0007669"/>
    <property type="project" value="UniProtKB-UniRule"/>
</dbReference>
<comment type="catalytic activity">
    <reaction evidence="10">
        <text>ITP + H2O = IMP + diphosphate + H(+)</text>
        <dbReference type="Rhea" id="RHEA:29399"/>
        <dbReference type="ChEBI" id="CHEBI:15377"/>
        <dbReference type="ChEBI" id="CHEBI:15378"/>
        <dbReference type="ChEBI" id="CHEBI:33019"/>
        <dbReference type="ChEBI" id="CHEBI:58053"/>
        <dbReference type="ChEBI" id="CHEBI:61402"/>
        <dbReference type="EC" id="3.6.1.66"/>
    </reaction>
</comment>
<feature type="binding site" evidence="10">
    <location>
        <begin position="185"/>
        <end position="186"/>
    </location>
    <ligand>
        <name>substrate</name>
    </ligand>
</feature>
<evidence type="ECO:0000256" key="8">
    <source>
        <dbReference type="ARBA" id="ARBA00051875"/>
    </source>
</evidence>
<organism evidence="12 13">
    <name type="scientific">Halovibrio salipaludis</name>
    <dbReference type="NCBI Taxonomy" id="2032626"/>
    <lineage>
        <taxon>Bacteria</taxon>
        <taxon>Pseudomonadati</taxon>
        <taxon>Pseudomonadota</taxon>
        <taxon>Gammaproteobacteria</taxon>
        <taxon>Oceanospirillales</taxon>
        <taxon>Halomonadaceae</taxon>
        <taxon>Halovibrio</taxon>
    </lineage>
</organism>
<comment type="catalytic activity">
    <reaction evidence="9 10">
        <text>XTP + H2O = XMP + diphosphate + H(+)</text>
        <dbReference type="Rhea" id="RHEA:28610"/>
        <dbReference type="ChEBI" id="CHEBI:15377"/>
        <dbReference type="ChEBI" id="CHEBI:15378"/>
        <dbReference type="ChEBI" id="CHEBI:33019"/>
        <dbReference type="ChEBI" id="CHEBI:57464"/>
        <dbReference type="ChEBI" id="CHEBI:61314"/>
        <dbReference type="EC" id="3.6.1.66"/>
    </reaction>
</comment>
<keyword evidence="4 10" id="KW-0547">Nucleotide-binding</keyword>
<dbReference type="EMBL" id="NSKD01000001">
    <property type="protein sequence ID" value="PAU82323.1"/>
    <property type="molecule type" value="Genomic_DNA"/>
</dbReference>
<keyword evidence="13" id="KW-1185">Reference proteome</keyword>
<evidence type="ECO:0000256" key="4">
    <source>
        <dbReference type="ARBA" id="ARBA00022741"/>
    </source>
</evidence>
<keyword evidence="3 10" id="KW-0479">Metal-binding</keyword>
<feature type="binding site" evidence="10">
    <location>
        <begin position="157"/>
        <end position="160"/>
    </location>
    <ligand>
        <name>substrate</name>
    </ligand>
</feature>
<dbReference type="GO" id="GO:0035870">
    <property type="term" value="F:dITP diphosphatase activity"/>
    <property type="evidence" value="ECO:0007669"/>
    <property type="project" value="UniProtKB-UniRule"/>
</dbReference>
<feature type="binding site" evidence="10">
    <location>
        <position position="72"/>
    </location>
    <ligand>
        <name>Mg(2+)</name>
        <dbReference type="ChEBI" id="CHEBI:18420"/>
    </ligand>
</feature>
<feature type="binding site" evidence="10">
    <location>
        <position position="43"/>
    </location>
    <ligand>
        <name>Mg(2+)</name>
        <dbReference type="ChEBI" id="CHEBI:18420"/>
    </ligand>
</feature>
<evidence type="ECO:0000256" key="1">
    <source>
        <dbReference type="ARBA" id="ARBA00008023"/>
    </source>
</evidence>
<dbReference type="PANTHER" id="PTHR11067">
    <property type="entry name" value="INOSINE TRIPHOSPHATE PYROPHOSPHATASE/HAM1 PROTEIN"/>
    <property type="match status" value="1"/>
</dbReference>
<evidence type="ECO:0000256" key="9">
    <source>
        <dbReference type="ARBA" id="ARBA00052017"/>
    </source>
</evidence>
<dbReference type="FunFam" id="3.90.950.10:FF:000001">
    <property type="entry name" value="dITP/XTP pyrophosphatase"/>
    <property type="match status" value="1"/>
</dbReference>
<reference evidence="12 13" key="1">
    <citation type="submission" date="2017-08" db="EMBL/GenBank/DDBJ databases">
        <title>Halovibrio sewagensis sp. nov., isolated from wastewater of high salinity.</title>
        <authorList>
            <person name="Dong X."/>
            <person name="Zhang G."/>
        </authorList>
    </citation>
    <scope>NUCLEOTIDE SEQUENCE [LARGE SCALE GENOMIC DNA]</scope>
    <source>
        <strain evidence="12 13">YL5-2</strain>
    </source>
</reference>
<comment type="subunit">
    <text evidence="2 10">Homodimer.</text>
</comment>
<keyword evidence="6 10" id="KW-0460">Magnesium</keyword>
<evidence type="ECO:0000256" key="7">
    <source>
        <dbReference type="ARBA" id="ARBA00023080"/>
    </source>
</evidence>
<evidence type="ECO:0000256" key="2">
    <source>
        <dbReference type="ARBA" id="ARBA00011738"/>
    </source>
</evidence>
<keyword evidence="7 10" id="KW-0546">Nucleotide metabolism</keyword>
<dbReference type="InterPro" id="IPR029001">
    <property type="entry name" value="ITPase-like_fam"/>
</dbReference>
<comment type="function">
    <text evidence="10">Pyrophosphatase that catalyzes the hydrolysis of nucleoside triphosphates to their monophosphate derivatives, with a high preference for the non-canonical purine nucleotides XTP (xanthosine triphosphate), dITP (deoxyinosine triphosphate) and ITP. Seems to function as a house-cleaning enzyme that removes non-canonical purine nucleotides from the nucleotide pool, thus preventing their incorporation into DNA/RNA and avoiding chromosomal lesions.</text>
</comment>
<dbReference type="InterPro" id="IPR002637">
    <property type="entry name" value="RdgB/HAM1"/>
</dbReference>
<protein>
    <recommendedName>
        <fullName evidence="10">dITP/XTP pyrophosphatase</fullName>
        <ecNumber evidence="10">3.6.1.66</ecNumber>
    </recommendedName>
    <alternativeName>
        <fullName evidence="10">Non-canonical purine NTP pyrophosphatase</fullName>
    </alternativeName>
    <alternativeName>
        <fullName evidence="10">Non-standard purine NTP pyrophosphatase</fullName>
    </alternativeName>
    <alternativeName>
        <fullName evidence="10">Nucleoside-triphosphate diphosphatase</fullName>
    </alternativeName>
    <alternativeName>
        <fullName evidence="10">Nucleoside-triphosphate pyrophosphatase</fullName>
        <shortName evidence="10">NTPase</shortName>
    </alternativeName>
</protein>
<dbReference type="Proteomes" id="UP000218896">
    <property type="component" value="Unassembled WGS sequence"/>
</dbReference>
<dbReference type="Gene3D" id="3.90.950.10">
    <property type="match status" value="1"/>
</dbReference>
<comment type="caution">
    <text evidence="12">The sequence shown here is derived from an EMBL/GenBank/DDBJ whole genome shotgun (WGS) entry which is preliminary data.</text>
</comment>
<evidence type="ECO:0000256" key="11">
    <source>
        <dbReference type="RuleBase" id="RU003781"/>
    </source>
</evidence>
<feature type="binding site" evidence="10">
    <location>
        <begin position="11"/>
        <end position="16"/>
    </location>
    <ligand>
        <name>substrate</name>
    </ligand>
</feature>
<comment type="similarity">
    <text evidence="1 10 11">Belongs to the HAM1 NTPase family.</text>
</comment>
<dbReference type="NCBIfam" id="TIGR00042">
    <property type="entry name" value="RdgB/HAM1 family non-canonical purine NTP pyrophosphatase"/>
    <property type="match status" value="1"/>
</dbReference>
<comment type="cofactor">
    <cofactor evidence="10">
        <name>Mg(2+)</name>
        <dbReference type="ChEBI" id="CHEBI:18420"/>
    </cofactor>
    <text evidence="10">Binds 1 Mg(2+) ion per subunit.</text>
</comment>
<dbReference type="SUPFAM" id="SSF52972">
    <property type="entry name" value="ITPase-like"/>
    <property type="match status" value="1"/>
</dbReference>
<evidence type="ECO:0000256" key="3">
    <source>
        <dbReference type="ARBA" id="ARBA00022723"/>
    </source>
</evidence>
<proteinExistence type="inferred from homology"/>
<dbReference type="GO" id="GO:0009117">
    <property type="term" value="P:nucleotide metabolic process"/>
    <property type="evidence" value="ECO:0007669"/>
    <property type="project" value="UniProtKB-KW"/>
</dbReference>
<dbReference type="PANTHER" id="PTHR11067:SF9">
    <property type="entry name" value="INOSINE TRIPHOSPHATE PYROPHOSPHATASE"/>
    <property type="match status" value="1"/>
</dbReference>
<feature type="binding site" evidence="10">
    <location>
        <position position="73"/>
    </location>
    <ligand>
        <name>substrate</name>
    </ligand>
</feature>
<evidence type="ECO:0000256" key="5">
    <source>
        <dbReference type="ARBA" id="ARBA00022801"/>
    </source>
</evidence>
<dbReference type="HAMAP" id="MF_01405">
    <property type="entry name" value="Non_canon_purine_NTPase"/>
    <property type="match status" value="1"/>
</dbReference>
<sequence>MTSDRHWVLASNNAGKIAEFNRLLQPWGIEVSAQKDLGVDSPEETATTFVENALIKARHAARISGLPALADDSGLAVDALGGAPGVYSARYAGEPADDDANNRKLLDALANVPDAERTARFHCVLVLMRSAEDPIPMICHGQWPGRIARETAGGGGFGYDPLFLVPEEGCTAAELPAQRKAQVSHRGRAMAELRERLGDSVA</sequence>
<evidence type="ECO:0000313" key="13">
    <source>
        <dbReference type="Proteomes" id="UP000218896"/>
    </source>
</evidence>
<dbReference type="InterPro" id="IPR020922">
    <property type="entry name" value="dITP/XTP_pyrophosphatase"/>
</dbReference>
<name>A0A2A2FCP8_9GAMM</name>
<dbReference type="GO" id="GO:0046872">
    <property type="term" value="F:metal ion binding"/>
    <property type="evidence" value="ECO:0007669"/>
    <property type="project" value="UniProtKB-KW"/>
</dbReference>
<evidence type="ECO:0000313" key="12">
    <source>
        <dbReference type="EMBL" id="PAU82323.1"/>
    </source>
</evidence>
<gene>
    <name evidence="12" type="primary">rdgB</name>
    <name evidence="12" type="ORF">CK501_04025</name>
</gene>
<dbReference type="GO" id="GO:0017111">
    <property type="term" value="F:ribonucleoside triphosphate phosphatase activity"/>
    <property type="evidence" value="ECO:0007669"/>
    <property type="project" value="InterPro"/>
</dbReference>
<dbReference type="AlphaFoldDB" id="A0A2A2FCP8"/>
<dbReference type="GO" id="GO:0036220">
    <property type="term" value="F:ITP diphosphatase activity"/>
    <property type="evidence" value="ECO:0007669"/>
    <property type="project" value="UniProtKB-UniRule"/>
</dbReference>
<dbReference type="OrthoDB" id="9807456at2"/>
<evidence type="ECO:0000256" key="6">
    <source>
        <dbReference type="ARBA" id="ARBA00022842"/>
    </source>
</evidence>
<keyword evidence="5 10" id="KW-0378">Hydrolase</keyword>
<feature type="binding site" evidence="10">
    <location>
        <position position="180"/>
    </location>
    <ligand>
        <name>substrate</name>
    </ligand>
</feature>
<dbReference type="GO" id="GO:0005829">
    <property type="term" value="C:cytosol"/>
    <property type="evidence" value="ECO:0007669"/>
    <property type="project" value="TreeGrafter"/>
</dbReference>
<feature type="active site" description="Proton acceptor" evidence="10">
    <location>
        <position position="72"/>
    </location>
</feature>
<dbReference type="GO" id="GO:0000166">
    <property type="term" value="F:nucleotide binding"/>
    <property type="evidence" value="ECO:0007669"/>
    <property type="project" value="UniProtKB-KW"/>
</dbReference>
<dbReference type="GO" id="GO:0036222">
    <property type="term" value="F:XTP diphosphatase activity"/>
    <property type="evidence" value="ECO:0007669"/>
    <property type="project" value="UniProtKB-UniRule"/>
</dbReference>
<dbReference type="CDD" id="cd00515">
    <property type="entry name" value="HAM1"/>
    <property type="match status" value="1"/>
</dbReference>
<dbReference type="Pfam" id="PF01725">
    <property type="entry name" value="Ham1p_like"/>
    <property type="match status" value="1"/>
</dbReference>
<evidence type="ECO:0000256" key="10">
    <source>
        <dbReference type="HAMAP-Rule" id="MF_01405"/>
    </source>
</evidence>
<accession>A0A2A2FCP8</accession>
<dbReference type="RefSeq" id="WP_095616417.1">
    <property type="nucleotide sequence ID" value="NZ_NSKD01000001.1"/>
</dbReference>
<dbReference type="EC" id="3.6.1.66" evidence="10"/>